<dbReference type="InterPro" id="IPR013763">
    <property type="entry name" value="Cyclin-like_dom"/>
</dbReference>
<reference evidence="8" key="1">
    <citation type="submission" date="2023-07" db="EMBL/GenBank/DDBJ databases">
        <title>A draft genome of Kazachstania heterogenica Y-27499.</title>
        <authorList>
            <person name="Donic C."/>
            <person name="Kralova J.S."/>
            <person name="Fidel L."/>
            <person name="Ben-Dor S."/>
            <person name="Jung S."/>
        </authorList>
    </citation>
    <scope>NUCLEOTIDE SEQUENCE [LARGE SCALE GENOMIC DNA]</scope>
    <source>
        <strain evidence="8">Y27499</strain>
    </source>
</reference>
<dbReference type="Proteomes" id="UP001306508">
    <property type="component" value="Unassembled WGS sequence"/>
</dbReference>
<dbReference type="GO" id="GO:0016538">
    <property type="term" value="F:cyclin-dependent protein serine/threonine kinase regulator activity"/>
    <property type="evidence" value="ECO:0007669"/>
    <property type="project" value="InterPro"/>
</dbReference>
<dbReference type="EMBL" id="JAWIZZ010000053">
    <property type="protein sequence ID" value="KAK5778353.1"/>
    <property type="molecule type" value="Genomic_DNA"/>
</dbReference>
<feature type="domain" description="Cyclin C-terminal" evidence="6">
    <location>
        <begin position="228"/>
        <end position="344"/>
    </location>
</feature>
<comment type="caution">
    <text evidence="7">The sequence shown here is derived from an EMBL/GenBank/DDBJ whole genome shotgun (WGS) entry which is preliminary data.</text>
</comment>
<dbReference type="PANTHER" id="PTHR10177">
    <property type="entry name" value="CYCLINS"/>
    <property type="match status" value="1"/>
</dbReference>
<dbReference type="GO" id="GO:0044772">
    <property type="term" value="P:mitotic cell cycle phase transition"/>
    <property type="evidence" value="ECO:0007669"/>
    <property type="project" value="InterPro"/>
</dbReference>
<accession>A0AAN7WKX6</accession>
<dbReference type="SMART" id="SM00385">
    <property type="entry name" value="CYCLIN"/>
    <property type="match status" value="2"/>
</dbReference>
<feature type="domain" description="Cyclin-like" evidence="5">
    <location>
        <begin position="232"/>
        <end position="315"/>
    </location>
</feature>
<evidence type="ECO:0000313" key="8">
    <source>
        <dbReference type="Proteomes" id="UP001306508"/>
    </source>
</evidence>
<evidence type="ECO:0000256" key="2">
    <source>
        <dbReference type="ARBA" id="ARBA00023127"/>
    </source>
</evidence>
<organism evidence="7 8">
    <name type="scientific">Arxiozyma heterogenica</name>
    <dbReference type="NCBI Taxonomy" id="278026"/>
    <lineage>
        <taxon>Eukaryota</taxon>
        <taxon>Fungi</taxon>
        <taxon>Dikarya</taxon>
        <taxon>Ascomycota</taxon>
        <taxon>Saccharomycotina</taxon>
        <taxon>Saccharomycetes</taxon>
        <taxon>Saccharomycetales</taxon>
        <taxon>Saccharomycetaceae</taxon>
        <taxon>Arxiozyma</taxon>
    </lineage>
</organism>
<keyword evidence="3" id="KW-0131">Cell cycle</keyword>
<evidence type="ECO:0008006" key="9">
    <source>
        <dbReference type="Google" id="ProtNLM"/>
    </source>
</evidence>
<gene>
    <name evidence="7" type="ORF">RI543_004014</name>
</gene>
<keyword evidence="2 4" id="KW-0195">Cyclin</keyword>
<dbReference type="AlphaFoldDB" id="A0AAN7WKX6"/>
<dbReference type="SUPFAM" id="SSF47954">
    <property type="entry name" value="Cyclin-like"/>
    <property type="match status" value="2"/>
</dbReference>
<feature type="domain" description="Cyclin-like" evidence="5">
    <location>
        <begin position="132"/>
        <end position="219"/>
    </location>
</feature>
<name>A0AAN7WKX6_9SACH</name>
<dbReference type="GO" id="GO:0051301">
    <property type="term" value="P:cell division"/>
    <property type="evidence" value="ECO:0007669"/>
    <property type="project" value="UniProtKB-KW"/>
</dbReference>
<evidence type="ECO:0000259" key="6">
    <source>
        <dbReference type="SMART" id="SM01332"/>
    </source>
</evidence>
<dbReference type="Pfam" id="PF00134">
    <property type="entry name" value="Cyclin_N"/>
    <property type="match status" value="1"/>
</dbReference>
<dbReference type="SMART" id="SM01332">
    <property type="entry name" value="Cyclin_C"/>
    <property type="match status" value="1"/>
</dbReference>
<dbReference type="InterPro" id="IPR046965">
    <property type="entry name" value="Cyclin_A/B-like"/>
</dbReference>
<evidence type="ECO:0000256" key="4">
    <source>
        <dbReference type="RuleBase" id="RU000383"/>
    </source>
</evidence>
<evidence type="ECO:0000313" key="7">
    <source>
        <dbReference type="EMBL" id="KAK5778353.1"/>
    </source>
</evidence>
<keyword evidence="8" id="KW-1185">Reference proteome</keyword>
<dbReference type="InterPro" id="IPR036915">
    <property type="entry name" value="Cyclin-like_sf"/>
</dbReference>
<evidence type="ECO:0000256" key="3">
    <source>
        <dbReference type="ARBA" id="ARBA00023306"/>
    </source>
</evidence>
<evidence type="ECO:0000256" key="1">
    <source>
        <dbReference type="ARBA" id="ARBA00022618"/>
    </source>
</evidence>
<dbReference type="Pfam" id="PF02984">
    <property type="entry name" value="Cyclin_C"/>
    <property type="match status" value="1"/>
</dbReference>
<dbReference type="PIRSF" id="PIRSF001771">
    <property type="entry name" value="Cyclin_A_B_D_E"/>
    <property type="match status" value="1"/>
</dbReference>
<protein>
    <recommendedName>
        <fullName evidence="9">Cyclin N-terminal domain-containing protein</fullName>
    </recommendedName>
</protein>
<proteinExistence type="inferred from homology"/>
<dbReference type="InterPro" id="IPR006671">
    <property type="entry name" value="Cyclin_N"/>
</dbReference>
<dbReference type="Gene3D" id="1.10.472.10">
    <property type="entry name" value="Cyclin-like"/>
    <property type="match status" value="2"/>
</dbReference>
<keyword evidence="1" id="KW-0132">Cell division</keyword>
<evidence type="ECO:0000259" key="5">
    <source>
        <dbReference type="SMART" id="SM00385"/>
    </source>
</evidence>
<comment type="similarity">
    <text evidence="4">Belongs to the cyclin family.</text>
</comment>
<dbReference type="InterPro" id="IPR004367">
    <property type="entry name" value="Cyclin_C-dom"/>
</dbReference>
<dbReference type="InterPro" id="IPR039361">
    <property type="entry name" value="Cyclin"/>
</dbReference>
<sequence>MRLIQNREAFSDITRSTNNQEHVQSCKKNSSNSKHYIILNANDLINRQNKIFNHSAAVVTHSTNLQYENILGNIDSTEYEKEEKFMLDVTDVTEYTEDIFKYLYKLDKEIVAQFLNKKYTINEVINKETLFNWIIKIHMIFGFLEETLYLTLYIIEKYQFLAQQSSSHSEELQLLAITSLFIAAKYEEIVLPRTVYYSLQTDGNYSINDIINFERIILRTINYDLSFANPLNFLRRLTLIDNFDLPRRTIAKYLLEITSIDSKTFIHFPRAQCAAASLFLSRRMFGKHEWDSKFVDYSGGYKKKDIVFICKLIIKFLLSPIVHSNLQHKYESTRYLKASIICKEWVLAILKQQRKRRSKKNKKYSKLNEDINY</sequence>